<dbReference type="Proteomes" id="UP001185015">
    <property type="component" value="Unassembled WGS sequence"/>
</dbReference>
<proteinExistence type="predicted"/>
<feature type="region of interest" description="Disordered" evidence="1">
    <location>
        <begin position="64"/>
        <end position="87"/>
    </location>
</feature>
<feature type="compositionally biased region" description="Basic residues" evidence="1">
    <location>
        <begin position="69"/>
        <end position="80"/>
    </location>
</feature>
<gene>
    <name evidence="3" type="ORF">J2750_000041</name>
</gene>
<dbReference type="EMBL" id="JAVDQI010000001">
    <property type="protein sequence ID" value="MDR6221609.1"/>
    <property type="molecule type" value="Genomic_DNA"/>
</dbReference>
<dbReference type="RefSeq" id="WP_270096573.1">
    <property type="nucleotide sequence ID" value="NZ_JAQFFK010000003.1"/>
</dbReference>
<keyword evidence="4" id="KW-1185">Reference proteome</keyword>
<accession>A0AA90TX44</accession>
<feature type="domain" description="HNH nuclease" evidence="2">
    <location>
        <begin position="91"/>
        <end position="141"/>
    </location>
</feature>
<dbReference type="InterPro" id="IPR002711">
    <property type="entry name" value="HNH"/>
</dbReference>
<sequence length="216" mass="25153">MDESENKIFRDGFKNNDNYETVAKKINDYRQQKGARKCFIVQSPGGIPYRYSELGLISNEKAKQEHSNFKKQHNKMRKKERTNSNNKSWYKQRKLALERDLNQCKICESTEKLHVHHITPFKESKSHEINNLITLCGQCHVIVGKNKLWISAHWVDYSPKKVFHNIISKYLHIVSGMGYEVAVGKGSSSYNGPYLVWKVGEKGTLDIKYDETLEKK</sequence>
<protein>
    <recommendedName>
        <fullName evidence="2">HNH nuclease domain-containing protein</fullName>
    </recommendedName>
</protein>
<dbReference type="Gene3D" id="1.10.30.50">
    <property type="match status" value="1"/>
</dbReference>
<dbReference type="CDD" id="cd00085">
    <property type="entry name" value="HNHc"/>
    <property type="match status" value="1"/>
</dbReference>
<dbReference type="AlphaFoldDB" id="A0AA90TX44"/>
<dbReference type="Pfam" id="PF01844">
    <property type="entry name" value="HNH"/>
    <property type="match status" value="1"/>
</dbReference>
<dbReference type="InterPro" id="IPR003615">
    <property type="entry name" value="HNH_nuc"/>
</dbReference>
<reference evidence="3 4" key="1">
    <citation type="submission" date="2023-07" db="EMBL/GenBank/DDBJ databases">
        <title>Genomic Encyclopedia of Type Strains, Phase IV (KMG-IV): sequencing the most valuable type-strain genomes for metagenomic binning, comparative biology and taxonomic classification.</title>
        <authorList>
            <person name="Goeker M."/>
        </authorList>
    </citation>
    <scope>NUCLEOTIDE SEQUENCE [LARGE SCALE GENOMIC DNA]</scope>
    <source>
        <strain evidence="3 4">DSM 17273</strain>
    </source>
</reference>
<evidence type="ECO:0000256" key="1">
    <source>
        <dbReference type="SAM" id="MobiDB-lite"/>
    </source>
</evidence>
<dbReference type="GO" id="GO:0004519">
    <property type="term" value="F:endonuclease activity"/>
    <property type="evidence" value="ECO:0007669"/>
    <property type="project" value="InterPro"/>
</dbReference>
<evidence type="ECO:0000313" key="4">
    <source>
        <dbReference type="Proteomes" id="UP001185015"/>
    </source>
</evidence>
<dbReference type="SMART" id="SM00507">
    <property type="entry name" value="HNHc"/>
    <property type="match status" value="1"/>
</dbReference>
<dbReference type="GO" id="GO:0003676">
    <property type="term" value="F:nucleic acid binding"/>
    <property type="evidence" value="ECO:0007669"/>
    <property type="project" value="InterPro"/>
</dbReference>
<name>A0AA90TX44_9EURY</name>
<dbReference type="GO" id="GO:0008270">
    <property type="term" value="F:zinc ion binding"/>
    <property type="evidence" value="ECO:0007669"/>
    <property type="project" value="InterPro"/>
</dbReference>
<evidence type="ECO:0000259" key="2">
    <source>
        <dbReference type="SMART" id="SM00507"/>
    </source>
</evidence>
<organism evidence="3 4">
    <name type="scientific">Methanococcoides alaskense</name>
    <dbReference type="NCBI Taxonomy" id="325778"/>
    <lineage>
        <taxon>Archaea</taxon>
        <taxon>Methanobacteriati</taxon>
        <taxon>Methanobacteriota</taxon>
        <taxon>Stenosarchaea group</taxon>
        <taxon>Methanomicrobia</taxon>
        <taxon>Methanosarcinales</taxon>
        <taxon>Methanosarcinaceae</taxon>
        <taxon>Methanococcoides</taxon>
    </lineage>
</organism>
<comment type="caution">
    <text evidence="3">The sequence shown here is derived from an EMBL/GenBank/DDBJ whole genome shotgun (WGS) entry which is preliminary data.</text>
</comment>
<evidence type="ECO:0000313" key="3">
    <source>
        <dbReference type="EMBL" id="MDR6221609.1"/>
    </source>
</evidence>